<keyword evidence="10 15" id="KW-0460">Magnesium</keyword>
<keyword evidence="7 15" id="KW-0479">Metal-binding</keyword>
<keyword evidence="9 15" id="KW-0067">ATP-binding</keyword>
<evidence type="ECO:0000256" key="8">
    <source>
        <dbReference type="ARBA" id="ARBA00022741"/>
    </source>
</evidence>
<feature type="binding site" evidence="15">
    <location>
        <position position="459"/>
    </location>
    <ligand>
        <name>Mg(2+)</name>
        <dbReference type="ChEBI" id="CHEBI:18420"/>
        <note>shared with alpha subunit</note>
    </ligand>
</feature>
<dbReference type="SUPFAM" id="SSF56037">
    <property type="entry name" value="PheT/TilS domain"/>
    <property type="match status" value="1"/>
</dbReference>
<dbReference type="CDD" id="cd02796">
    <property type="entry name" value="tRNA_bind_bactPheRS"/>
    <property type="match status" value="1"/>
</dbReference>
<feature type="binding site" evidence="15">
    <location>
        <position position="453"/>
    </location>
    <ligand>
        <name>Mg(2+)</name>
        <dbReference type="ChEBI" id="CHEBI:18420"/>
        <note>shared with alpha subunit</note>
    </ligand>
</feature>
<gene>
    <name evidence="15" type="primary">pheT</name>
    <name evidence="21" type="ORF">GS617_10435</name>
</gene>
<keyword evidence="6 15" id="KW-0436">Ligase</keyword>
<feature type="binding site" evidence="15">
    <location>
        <position position="463"/>
    </location>
    <ligand>
        <name>Mg(2+)</name>
        <dbReference type="ChEBI" id="CHEBI:18420"/>
        <note>shared with alpha subunit</note>
    </ligand>
</feature>
<dbReference type="InterPro" id="IPR045864">
    <property type="entry name" value="aa-tRNA-synth_II/BPL/LPL"/>
</dbReference>
<dbReference type="Pfam" id="PF01588">
    <property type="entry name" value="tRNA_bind"/>
    <property type="match status" value="1"/>
</dbReference>
<evidence type="ECO:0000256" key="1">
    <source>
        <dbReference type="ARBA" id="ARBA00004496"/>
    </source>
</evidence>
<dbReference type="EMBL" id="WVQY01000003">
    <property type="protein sequence ID" value="NOD30687.1"/>
    <property type="molecule type" value="Genomic_DNA"/>
</dbReference>
<organism evidence="21 22">
    <name type="scientific">Ruegeria atlantica</name>
    <dbReference type="NCBI Taxonomy" id="81569"/>
    <lineage>
        <taxon>Bacteria</taxon>
        <taxon>Pseudomonadati</taxon>
        <taxon>Pseudomonadota</taxon>
        <taxon>Alphaproteobacteria</taxon>
        <taxon>Rhodobacterales</taxon>
        <taxon>Roseobacteraceae</taxon>
        <taxon>Ruegeria</taxon>
    </lineage>
</organism>
<evidence type="ECO:0000256" key="13">
    <source>
        <dbReference type="ARBA" id="ARBA00023146"/>
    </source>
</evidence>
<dbReference type="HAMAP" id="MF_00283">
    <property type="entry name" value="Phe_tRNA_synth_beta1"/>
    <property type="match status" value="1"/>
</dbReference>
<evidence type="ECO:0000259" key="18">
    <source>
        <dbReference type="PROSITE" id="PS50886"/>
    </source>
</evidence>
<comment type="subcellular location">
    <subcellularLocation>
        <location evidence="1 15">Cytoplasm</location>
    </subcellularLocation>
</comment>
<dbReference type="Gene3D" id="3.30.930.10">
    <property type="entry name" value="Bira Bifunctional Protein, Domain 2"/>
    <property type="match status" value="1"/>
</dbReference>
<dbReference type="Pfam" id="PF03483">
    <property type="entry name" value="B3_4"/>
    <property type="match status" value="1"/>
</dbReference>
<dbReference type="InterPro" id="IPR004532">
    <property type="entry name" value="Phe-tRNA-ligase_IIc_bsu_bact"/>
</dbReference>
<feature type="domain" description="B5" evidence="20">
    <location>
        <begin position="404"/>
        <end position="475"/>
    </location>
</feature>
<dbReference type="SMART" id="SM00873">
    <property type="entry name" value="B3_4"/>
    <property type="match status" value="1"/>
</dbReference>
<name>A0ABX1WBK0_9RHOB</name>
<dbReference type="PANTHER" id="PTHR10947">
    <property type="entry name" value="PHENYLALANYL-TRNA SYNTHETASE BETA CHAIN AND LEUCINE-RICH REPEAT-CONTAINING PROTEIN 47"/>
    <property type="match status" value="1"/>
</dbReference>
<dbReference type="Proteomes" id="UP000599383">
    <property type="component" value="Unassembled WGS sequence"/>
</dbReference>
<keyword evidence="8 15" id="KW-0547">Nucleotide-binding</keyword>
<dbReference type="Gene3D" id="2.40.50.140">
    <property type="entry name" value="Nucleic acid-binding proteins"/>
    <property type="match status" value="1"/>
</dbReference>
<dbReference type="Pfam" id="PF03147">
    <property type="entry name" value="FDX-ACB"/>
    <property type="match status" value="1"/>
</dbReference>
<keyword evidence="11 16" id="KW-0694">RNA-binding</keyword>
<evidence type="ECO:0000256" key="5">
    <source>
        <dbReference type="ARBA" id="ARBA00022555"/>
    </source>
</evidence>
<feature type="domain" description="TRNA-binding" evidence="18">
    <location>
        <begin position="39"/>
        <end position="147"/>
    </location>
</feature>
<sequence>MKFTLSWLKDHLDTDASVDEITEALTDLGLEVEEVINPADKLKDFTLGYVKHAEKHPDADKLRVCKVDTDEGELQIICGAPNAREGITVVVCKPGMYIPGLDLTISVGKIRGVESFGMMASERELELSDEHDGIIELPSGEVGDRFVDWLAENDPSKVDPVIEIAITPNRPDALGVEGIARDLAARGIGTLKQRDYVPVPGDFESPIKVSIDEDTLDGCPHFTGRLIKGVKNGPSPQWLQDQLKAIGLRPISALVDITNYMTFDHNRPLHVFDADKVQGNLRVHRAKGGETLVALDEKEYTLQPGMMVISDDKGPESIAGIMGGQETGCTEDTVNVFLESAFWDHVQIALTGRALKINSDARYRFERGVDPEYTLEGLEHATQLILDICGGEASKVVEAGKAPNHARAYKLDAERVQSLVGMDIPESEQRQTLTRLGFRLEGEMAHVPSWRPDIMGEADLVEEVARIASLTKLQGKPLPRVTDGIPKPVMTPTQRRQSMARRTCAALGYNECVTYTFIDQASAALFGGGDDATMLENPISSEMSHMRPDLLPGLLQAAARNQARGYADAALFEVGPVFHDGEPGDQKTQIAGLLVGRNGPKDVHGASRPVDVFDAKADAEAVLAAIGAPAKVQILRDGDAWWHPGRHGKICLGPKKVLGVFGELHPRVLQAMDIKGPAMAFTIWPDEVPLPRKSGATRAALELRDLQAVERDFAFVVDENVEALTLVNAAAGADKALIEDVRVFDEFIGGSLGEGKKSLAITVRLQPTEQTLKEKDIEAVAEKIIAKVSKATGGVLRG</sequence>
<dbReference type="Gene3D" id="3.30.70.380">
    <property type="entry name" value="Ferrodoxin-fold anticodon-binding domain"/>
    <property type="match status" value="1"/>
</dbReference>
<dbReference type="SUPFAM" id="SSF55681">
    <property type="entry name" value="Class II aaRS and biotin synthetases"/>
    <property type="match status" value="1"/>
</dbReference>
<keyword evidence="12 15" id="KW-0648">Protein biosynthesis</keyword>
<dbReference type="InterPro" id="IPR045060">
    <property type="entry name" value="Phe-tRNA-ligase_IIc_bsu"/>
</dbReference>
<comment type="cofactor">
    <cofactor evidence="15">
        <name>Mg(2+)</name>
        <dbReference type="ChEBI" id="CHEBI:18420"/>
    </cofactor>
    <text evidence="15">Binds 2 magnesium ions per tetramer.</text>
</comment>
<dbReference type="InterPro" id="IPR020825">
    <property type="entry name" value="Phe-tRNA_synthase-like_B3/B4"/>
</dbReference>
<dbReference type="InterPro" id="IPR041616">
    <property type="entry name" value="PheRS_beta_core"/>
</dbReference>
<dbReference type="InterPro" id="IPR005147">
    <property type="entry name" value="tRNA_synthase_B5-dom"/>
</dbReference>
<evidence type="ECO:0000259" key="20">
    <source>
        <dbReference type="PROSITE" id="PS51483"/>
    </source>
</evidence>
<evidence type="ECO:0000256" key="14">
    <source>
        <dbReference type="ARBA" id="ARBA00049255"/>
    </source>
</evidence>
<comment type="caution">
    <text evidence="21">The sequence shown here is derived from an EMBL/GenBank/DDBJ whole genome shotgun (WGS) entry which is preliminary data.</text>
</comment>
<evidence type="ECO:0000313" key="22">
    <source>
        <dbReference type="Proteomes" id="UP000599383"/>
    </source>
</evidence>
<dbReference type="NCBIfam" id="NF045760">
    <property type="entry name" value="YtpR"/>
    <property type="match status" value="1"/>
</dbReference>
<dbReference type="GO" id="GO:0004826">
    <property type="term" value="F:phenylalanine-tRNA ligase activity"/>
    <property type="evidence" value="ECO:0007669"/>
    <property type="project" value="UniProtKB-EC"/>
</dbReference>
<proteinExistence type="inferred from homology"/>
<evidence type="ECO:0000256" key="15">
    <source>
        <dbReference type="HAMAP-Rule" id="MF_00283"/>
    </source>
</evidence>
<comment type="similarity">
    <text evidence="2 15">Belongs to the phenylalanyl-tRNA synthetase beta subunit family. Type 1 subfamily.</text>
</comment>
<dbReference type="InterPro" id="IPR005146">
    <property type="entry name" value="B3/B4_tRNA-bd"/>
</dbReference>
<keyword evidence="4 15" id="KW-0963">Cytoplasm</keyword>
<dbReference type="InterPro" id="IPR002547">
    <property type="entry name" value="tRNA-bd_dom"/>
</dbReference>
<dbReference type="InterPro" id="IPR036690">
    <property type="entry name" value="Fdx_antiC-bd_sf"/>
</dbReference>
<dbReference type="Pfam" id="PF17759">
    <property type="entry name" value="tRNA_synthFbeta"/>
    <property type="match status" value="1"/>
</dbReference>
<dbReference type="SMART" id="SM00874">
    <property type="entry name" value="B5"/>
    <property type="match status" value="1"/>
</dbReference>
<comment type="subunit">
    <text evidence="3 15">Tetramer of two alpha and two beta subunits.</text>
</comment>
<feature type="region of interest" description="Disordered" evidence="17">
    <location>
        <begin position="478"/>
        <end position="497"/>
    </location>
</feature>
<feature type="domain" description="FDX-ACB" evidence="19">
    <location>
        <begin position="704"/>
        <end position="797"/>
    </location>
</feature>
<dbReference type="InterPro" id="IPR012340">
    <property type="entry name" value="NA-bd_OB-fold"/>
</dbReference>
<evidence type="ECO:0000256" key="2">
    <source>
        <dbReference type="ARBA" id="ARBA00008653"/>
    </source>
</evidence>
<evidence type="ECO:0000256" key="16">
    <source>
        <dbReference type="PROSITE-ProRule" id="PRU00209"/>
    </source>
</evidence>
<dbReference type="PROSITE" id="PS50886">
    <property type="entry name" value="TRBD"/>
    <property type="match status" value="1"/>
</dbReference>
<dbReference type="InterPro" id="IPR005121">
    <property type="entry name" value="Fdx_antiC-bd"/>
</dbReference>
<accession>A0ABX1WBK0</accession>
<dbReference type="SMART" id="SM00896">
    <property type="entry name" value="FDX-ACB"/>
    <property type="match status" value="1"/>
</dbReference>
<keyword evidence="13 15" id="KW-0030">Aminoacyl-tRNA synthetase</keyword>
<evidence type="ECO:0000256" key="11">
    <source>
        <dbReference type="ARBA" id="ARBA00022884"/>
    </source>
</evidence>
<dbReference type="Gene3D" id="3.50.40.10">
    <property type="entry name" value="Phenylalanyl-trna Synthetase, Chain B, domain 3"/>
    <property type="match status" value="1"/>
</dbReference>
<protein>
    <recommendedName>
        <fullName evidence="15">Phenylalanine--tRNA ligase beta subunit</fullName>
        <ecNumber evidence="15">6.1.1.20</ecNumber>
    </recommendedName>
    <alternativeName>
        <fullName evidence="15">Phenylalanyl-tRNA synthetase beta subunit</fullName>
        <shortName evidence="15">PheRS</shortName>
    </alternativeName>
</protein>
<dbReference type="EC" id="6.1.1.20" evidence="15"/>
<dbReference type="RefSeq" id="WP_171363525.1">
    <property type="nucleotide sequence ID" value="NZ_WVQY01000003.1"/>
</dbReference>
<dbReference type="InterPro" id="IPR033714">
    <property type="entry name" value="tRNA_bind_bactPheRS"/>
</dbReference>
<dbReference type="PROSITE" id="PS51483">
    <property type="entry name" value="B5"/>
    <property type="match status" value="1"/>
</dbReference>
<reference evidence="21 22" key="1">
    <citation type="submission" date="2019-12" db="EMBL/GenBank/DDBJ databases">
        <title>Ruegeria JWLKs population differentiation of coral mucus and skeleton niches.</title>
        <authorList>
            <person name="Luo D."/>
        </authorList>
    </citation>
    <scope>NUCLEOTIDE SEQUENCE [LARGE SCALE GENOMIC DNA]</scope>
    <source>
        <strain evidence="21 22">HKCCD6238</strain>
    </source>
</reference>
<dbReference type="Pfam" id="PF03484">
    <property type="entry name" value="B5"/>
    <property type="match status" value="1"/>
</dbReference>
<keyword evidence="5 16" id="KW-0820">tRNA-binding</keyword>
<evidence type="ECO:0000313" key="21">
    <source>
        <dbReference type="EMBL" id="NOD30687.1"/>
    </source>
</evidence>
<evidence type="ECO:0000256" key="12">
    <source>
        <dbReference type="ARBA" id="ARBA00022917"/>
    </source>
</evidence>
<dbReference type="PROSITE" id="PS51447">
    <property type="entry name" value="FDX_ACB"/>
    <property type="match status" value="1"/>
</dbReference>
<dbReference type="SUPFAM" id="SSF50249">
    <property type="entry name" value="Nucleic acid-binding proteins"/>
    <property type="match status" value="1"/>
</dbReference>
<dbReference type="Gene3D" id="3.30.56.10">
    <property type="match status" value="2"/>
</dbReference>
<dbReference type="SUPFAM" id="SSF46955">
    <property type="entry name" value="Putative DNA-binding domain"/>
    <property type="match status" value="1"/>
</dbReference>
<evidence type="ECO:0000259" key="19">
    <source>
        <dbReference type="PROSITE" id="PS51447"/>
    </source>
</evidence>
<evidence type="ECO:0000256" key="6">
    <source>
        <dbReference type="ARBA" id="ARBA00022598"/>
    </source>
</evidence>
<evidence type="ECO:0000256" key="4">
    <source>
        <dbReference type="ARBA" id="ARBA00022490"/>
    </source>
</evidence>
<evidence type="ECO:0000256" key="3">
    <source>
        <dbReference type="ARBA" id="ARBA00011209"/>
    </source>
</evidence>
<dbReference type="NCBIfam" id="TIGR00472">
    <property type="entry name" value="pheT_bact"/>
    <property type="match status" value="1"/>
</dbReference>
<comment type="catalytic activity">
    <reaction evidence="14 15">
        <text>tRNA(Phe) + L-phenylalanine + ATP = L-phenylalanyl-tRNA(Phe) + AMP + diphosphate + H(+)</text>
        <dbReference type="Rhea" id="RHEA:19413"/>
        <dbReference type="Rhea" id="RHEA-COMP:9668"/>
        <dbReference type="Rhea" id="RHEA-COMP:9699"/>
        <dbReference type="ChEBI" id="CHEBI:15378"/>
        <dbReference type="ChEBI" id="CHEBI:30616"/>
        <dbReference type="ChEBI" id="CHEBI:33019"/>
        <dbReference type="ChEBI" id="CHEBI:58095"/>
        <dbReference type="ChEBI" id="CHEBI:78442"/>
        <dbReference type="ChEBI" id="CHEBI:78531"/>
        <dbReference type="ChEBI" id="CHEBI:456215"/>
        <dbReference type="EC" id="6.1.1.20"/>
    </reaction>
</comment>
<evidence type="ECO:0000256" key="17">
    <source>
        <dbReference type="SAM" id="MobiDB-lite"/>
    </source>
</evidence>
<feature type="binding site" evidence="15">
    <location>
        <position position="462"/>
    </location>
    <ligand>
        <name>Mg(2+)</name>
        <dbReference type="ChEBI" id="CHEBI:18420"/>
        <note>shared with alpha subunit</note>
    </ligand>
</feature>
<keyword evidence="22" id="KW-1185">Reference proteome</keyword>
<evidence type="ECO:0000256" key="10">
    <source>
        <dbReference type="ARBA" id="ARBA00022842"/>
    </source>
</evidence>
<dbReference type="CDD" id="cd00769">
    <property type="entry name" value="PheRS_beta_core"/>
    <property type="match status" value="1"/>
</dbReference>
<dbReference type="SUPFAM" id="SSF54991">
    <property type="entry name" value="Anticodon-binding domain of PheRS"/>
    <property type="match status" value="1"/>
</dbReference>
<evidence type="ECO:0000256" key="7">
    <source>
        <dbReference type="ARBA" id="ARBA00022723"/>
    </source>
</evidence>
<dbReference type="PANTHER" id="PTHR10947:SF0">
    <property type="entry name" value="PHENYLALANINE--TRNA LIGASE BETA SUBUNIT"/>
    <property type="match status" value="1"/>
</dbReference>
<evidence type="ECO:0000256" key="9">
    <source>
        <dbReference type="ARBA" id="ARBA00022840"/>
    </source>
</evidence>
<dbReference type="InterPro" id="IPR009061">
    <property type="entry name" value="DNA-bd_dom_put_sf"/>
</dbReference>